<evidence type="ECO:0000259" key="6">
    <source>
        <dbReference type="Pfam" id="PF12555"/>
    </source>
</evidence>
<evidence type="ECO:0000313" key="10">
    <source>
        <dbReference type="EMBL" id="CAB5025106.1"/>
    </source>
</evidence>
<evidence type="ECO:0000256" key="1">
    <source>
        <dbReference type="ARBA" id="ARBA00022679"/>
    </source>
</evidence>
<dbReference type="GO" id="GO:0004788">
    <property type="term" value="F:thiamine diphosphokinase activity"/>
    <property type="evidence" value="ECO:0007669"/>
    <property type="project" value="InterPro"/>
</dbReference>
<keyword evidence="5" id="KW-0472">Membrane</keyword>
<evidence type="ECO:0000256" key="2">
    <source>
        <dbReference type="ARBA" id="ARBA00022741"/>
    </source>
</evidence>
<evidence type="ECO:0000256" key="4">
    <source>
        <dbReference type="ARBA" id="ARBA00022840"/>
    </source>
</evidence>
<gene>
    <name evidence="7" type="ORF">UFOPK2683_01666</name>
    <name evidence="8" type="ORF">UFOPK3605_01673</name>
    <name evidence="9" type="ORF">UFOPK3897_01064</name>
    <name evidence="10" type="ORF">UFOPK4121_00903</name>
</gene>
<dbReference type="EMBL" id="CAFBMM010000157">
    <property type="protein sequence ID" value="CAB4921385.1"/>
    <property type="molecule type" value="Genomic_DNA"/>
</dbReference>
<dbReference type="GO" id="GO:0016301">
    <property type="term" value="F:kinase activity"/>
    <property type="evidence" value="ECO:0007669"/>
    <property type="project" value="UniProtKB-KW"/>
</dbReference>
<keyword evidence="2" id="KW-0547">Nucleotide-binding</keyword>
<proteinExistence type="predicted"/>
<organism evidence="9">
    <name type="scientific">freshwater metagenome</name>
    <dbReference type="NCBI Taxonomy" id="449393"/>
    <lineage>
        <taxon>unclassified sequences</taxon>
        <taxon>metagenomes</taxon>
        <taxon>ecological metagenomes</taxon>
    </lineage>
</organism>
<keyword evidence="5" id="KW-0812">Transmembrane</keyword>
<dbReference type="GO" id="GO:0009229">
    <property type="term" value="P:thiamine diphosphate biosynthetic process"/>
    <property type="evidence" value="ECO:0007669"/>
    <property type="project" value="InterPro"/>
</dbReference>
<dbReference type="GO" id="GO:0005524">
    <property type="term" value="F:ATP binding"/>
    <property type="evidence" value="ECO:0007669"/>
    <property type="project" value="UniProtKB-KW"/>
</dbReference>
<sequence>MSFLRRLAPTPALTAGPSRLGRRTKDLIKTLNPGDIAIIDHADLDRIAAEGLIRARVTAVVNAAQFITGRYPNSGPQQLLESGVTLIDHVGDEVFSVIKENDLVEIRGDDLYVNDQRVISGKNLTLETVNHEMDEARLNIGVELERFAENTLEYIQRESDLAFAPISLPSLETPIAGRHALVVVRGYDYRSDLRSLRPYIRQYRPVLIGVDGGADALLEAGLRPEIIIGDFDSVSESTLESATDLVHHVHLDGRAPGREQLQEWGVDYQEFVIDGTSEDVAMLLAYEAGATLIVAVGTHATMVEFLDKGRRGMASTFLTRLRLGPMLIDAKGVNRLYEGAPRKRDWLILIGSALVVIGVVIAISQPLQTVLDGFRLTLRDLWFSVFG</sequence>
<feature type="domain" description="SteA-like C-terminal" evidence="6">
    <location>
        <begin position="331"/>
        <end position="382"/>
    </location>
</feature>
<keyword evidence="4" id="KW-0067">ATP-binding</keyword>
<dbReference type="AlphaFoldDB" id="A0A6J7MJX9"/>
<dbReference type="InterPro" id="IPR022215">
    <property type="entry name" value="SteA-like_C"/>
</dbReference>
<dbReference type="EMBL" id="CAEZYK010000155">
    <property type="protein sequence ID" value="CAB4737444.1"/>
    <property type="molecule type" value="Genomic_DNA"/>
</dbReference>
<dbReference type="EMBL" id="CAFBPQ010000025">
    <property type="protein sequence ID" value="CAB5025106.1"/>
    <property type="molecule type" value="Genomic_DNA"/>
</dbReference>
<dbReference type="NCBIfam" id="NF040608">
    <property type="entry name" value="division_SteA"/>
    <property type="match status" value="1"/>
</dbReference>
<keyword evidence="5" id="KW-1133">Transmembrane helix</keyword>
<reference evidence="9" key="1">
    <citation type="submission" date="2020-05" db="EMBL/GenBank/DDBJ databases">
        <authorList>
            <person name="Chiriac C."/>
            <person name="Salcher M."/>
            <person name="Ghai R."/>
            <person name="Kavagutti S V."/>
        </authorList>
    </citation>
    <scope>NUCLEOTIDE SEQUENCE</scope>
</reference>
<evidence type="ECO:0000313" key="8">
    <source>
        <dbReference type="EMBL" id="CAB4921385.1"/>
    </source>
</evidence>
<evidence type="ECO:0000256" key="3">
    <source>
        <dbReference type="ARBA" id="ARBA00022777"/>
    </source>
</evidence>
<name>A0A6J7MJX9_9ZZZZ</name>
<feature type="transmembrane region" description="Helical" evidence="5">
    <location>
        <begin position="346"/>
        <end position="367"/>
    </location>
</feature>
<accession>A0A6J7MJX9</accession>
<dbReference type="Pfam" id="PF12555">
    <property type="entry name" value="SteA-like_C"/>
    <property type="match status" value="1"/>
</dbReference>
<dbReference type="InterPro" id="IPR036759">
    <property type="entry name" value="TPK_catalytic_sf"/>
</dbReference>
<keyword evidence="1" id="KW-0808">Transferase</keyword>
<dbReference type="EMBL" id="CAFBOF010000023">
    <property type="protein sequence ID" value="CAB4980175.1"/>
    <property type="molecule type" value="Genomic_DNA"/>
</dbReference>
<keyword evidence="3" id="KW-0418">Kinase</keyword>
<dbReference type="SUPFAM" id="SSF63999">
    <property type="entry name" value="Thiamin pyrophosphokinase, catalytic domain"/>
    <property type="match status" value="1"/>
</dbReference>
<evidence type="ECO:0000256" key="5">
    <source>
        <dbReference type="SAM" id="Phobius"/>
    </source>
</evidence>
<protein>
    <submittedName>
        <fullName evidence="9">Unannotated protein</fullName>
    </submittedName>
</protein>
<dbReference type="InterPro" id="IPR047795">
    <property type="entry name" value="Put_SteA-like"/>
</dbReference>
<evidence type="ECO:0000313" key="7">
    <source>
        <dbReference type="EMBL" id="CAB4737444.1"/>
    </source>
</evidence>
<dbReference type="Gene3D" id="3.40.50.10240">
    <property type="entry name" value="Thiamin pyrophosphokinase, catalytic domain"/>
    <property type="match status" value="1"/>
</dbReference>
<evidence type="ECO:0000313" key="9">
    <source>
        <dbReference type="EMBL" id="CAB4980175.1"/>
    </source>
</evidence>